<comment type="caution">
    <text evidence="3">The sequence shown here is derived from an EMBL/GenBank/DDBJ whole genome shotgun (WGS) entry which is preliminary data.</text>
</comment>
<feature type="compositionally biased region" description="Acidic residues" evidence="1">
    <location>
        <begin position="305"/>
        <end position="315"/>
    </location>
</feature>
<dbReference type="AlphaFoldDB" id="A0A7Y9DZK0"/>
<evidence type="ECO:0000256" key="1">
    <source>
        <dbReference type="SAM" id="MobiDB-lite"/>
    </source>
</evidence>
<feature type="compositionally biased region" description="Basic and acidic residues" evidence="1">
    <location>
        <begin position="247"/>
        <end position="267"/>
    </location>
</feature>
<feature type="region of interest" description="Disordered" evidence="1">
    <location>
        <begin position="180"/>
        <end position="356"/>
    </location>
</feature>
<feature type="compositionally biased region" description="Basic and acidic residues" evidence="1">
    <location>
        <begin position="291"/>
        <end position="304"/>
    </location>
</feature>
<feature type="domain" description="Transglycosylase SLT" evidence="2">
    <location>
        <begin position="375"/>
        <end position="452"/>
    </location>
</feature>
<proteinExistence type="predicted"/>
<gene>
    <name evidence="3" type="ORF">BJ983_004204</name>
</gene>
<feature type="region of interest" description="Disordered" evidence="1">
    <location>
        <begin position="387"/>
        <end position="413"/>
    </location>
</feature>
<dbReference type="Proteomes" id="UP000535890">
    <property type="component" value="Unassembled WGS sequence"/>
</dbReference>
<accession>A0A7Y9DZK0</accession>
<dbReference type="InterPro" id="IPR008258">
    <property type="entry name" value="Transglycosylase_SLT_dom_1"/>
</dbReference>
<dbReference type="SUPFAM" id="SSF140453">
    <property type="entry name" value="EsxAB dimer-like"/>
    <property type="match status" value="1"/>
</dbReference>
<name>A0A7Y9DZK0_9PSEU</name>
<keyword evidence="4" id="KW-1185">Reference proteome</keyword>
<dbReference type="SUPFAM" id="SSF53955">
    <property type="entry name" value="Lysozyme-like"/>
    <property type="match status" value="1"/>
</dbReference>
<dbReference type="InterPro" id="IPR036689">
    <property type="entry name" value="ESAT-6-like_sf"/>
</dbReference>
<organism evidence="3 4">
    <name type="scientific">Actinomycetospora corticicola</name>
    <dbReference type="NCBI Taxonomy" id="663602"/>
    <lineage>
        <taxon>Bacteria</taxon>
        <taxon>Bacillati</taxon>
        <taxon>Actinomycetota</taxon>
        <taxon>Actinomycetes</taxon>
        <taxon>Pseudonocardiales</taxon>
        <taxon>Pseudonocardiaceae</taxon>
        <taxon>Actinomycetospora</taxon>
    </lineage>
</organism>
<dbReference type="RefSeq" id="WP_343054280.1">
    <property type="nucleotide sequence ID" value="NZ_BAABHP010000020.1"/>
</dbReference>
<dbReference type="EMBL" id="JACCBN010000001">
    <property type="protein sequence ID" value="NYD38102.1"/>
    <property type="molecule type" value="Genomic_DNA"/>
</dbReference>
<dbReference type="CDD" id="cd13402">
    <property type="entry name" value="LT_TF-like"/>
    <property type="match status" value="1"/>
</dbReference>
<dbReference type="Gene3D" id="1.10.530.10">
    <property type="match status" value="1"/>
</dbReference>
<feature type="compositionally biased region" description="Basic and acidic residues" evidence="1">
    <location>
        <begin position="316"/>
        <end position="338"/>
    </location>
</feature>
<evidence type="ECO:0000259" key="2">
    <source>
        <dbReference type="Pfam" id="PF01464"/>
    </source>
</evidence>
<dbReference type="Gene3D" id="1.10.287.1060">
    <property type="entry name" value="ESAT-6-like"/>
    <property type="match status" value="1"/>
</dbReference>
<sequence>MAGWGYDVLGALDATPGTEELRVVAARVERVDTGALADLARRYASLADGMDESLRAVADRGDGVGRAWQGPGADAFARYAADFARAGSGTGESARRIQGELAGLGRTLAALREEVAGHVSDALDLARARPGQVRAAVATPTARAQVALDRAEQEVADCARRLRSVADGVTGFSRLRSPDAGVMSASSGATSRWTDRQGAVIGADDPVQAARILDGGSEGSGSDGGDADGGRDDGDTGSTDGGAGSDDADRGSRADAADPGNSERYDTGTDDTGGADAGGSDDGESGGASDQGRDDRDDTVRDERDEPDEDADDGEAGDKTDAADKGGDTDDDRAGADRADDDATGTAPSSGKGGVQDWIRQATAILAENGVDADQMRAEDIATIIEHESGGDPDAVNDWDSNADKGTPSKGLMQTIGPTFEANKLPGHDDITDPVDNIIAAVRYAIKRYGSVSEVPGVEAVARGDSYVGY</sequence>
<dbReference type="Pfam" id="PF01464">
    <property type="entry name" value="SLT"/>
    <property type="match status" value="1"/>
</dbReference>
<evidence type="ECO:0000313" key="4">
    <source>
        <dbReference type="Proteomes" id="UP000535890"/>
    </source>
</evidence>
<evidence type="ECO:0000313" key="3">
    <source>
        <dbReference type="EMBL" id="NYD38102.1"/>
    </source>
</evidence>
<dbReference type="InterPro" id="IPR023346">
    <property type="entry name" value="Lysozyme-like_dom_sf"/>
</dbReference>
<protein>
    <submittedName>
        <fullName evidence="3">Uncharacterized protein YukE</fullName>
    </submittedName>
</protein>
<reference evidence="3 4" key="1">
    <citation type="submission" date="2020-07" db="EMBL/GenBank/DDBJ databases">
        <title>Sequencing the genomes of 1000 actinobacteria strains.</title>
        <authorList>
            <person name="Klenk H.-P."/>
        </authorList>
    </citation>
    <scope>NUCLEOTIDE SEQUENCE [LARGE SCALE GENOMIC DNA]</scope>
    <source>
        <strain evidence="3 4">DSM 45772</strain>
    </source>
</reference>